<dbReference type="OrthoDB" id="5153196at2759"/>
<feature type="region of interest" description="Disordered" evidence="1">
    <location>
        <begin position="238"/>
        <end position="258"/>
    </location>
</feature>
<dbReference type="Proteomes" id="UP000036947">
    <property type="component" value="Unassembled WGS sequence"/>
</dbReference>
<evidence type="ECO:0000313" key="3">
    <source>
        <dbReference type="Proteomes" id="UP000036947"/>
    </source>
</evidence>
<gene>
    <name evidence="2" type="ORF">TOPH_04069</name>
</gene>
<organism evidence="2 3">
    <name type="scientific">Tolypocladium ophioglossoides (strain CBS 100239)</name>
    <name type="common">Snaketongue truffleclub</name>
    <name type="synonym">Elaphocordyceps ophioglossoides</name>
    <dbReference type="NCBI Taxonomy" id="1163406"/>
    <lineage>
        <taxon>Eukaryota</taxon>
        <taxon>Fungi</taxon>
        <taxon>Dikarya</taxon>
        <taxon>Ascomycota</taxon>
        <taxon>Pezizomycotina</taxon>
        <taxon>Sordariomycetes</taxon>
        <taxon>Hypocreomycetidae</taxon>
        <taxon>Hypocreales</taxon>
        <taxon>Ophiocordycipitaceae</taxon>
        <taxon>Tolypocladium</taxon>
    </lineage>
</organism>
<comment type="caution">
    <text evidence="2">The sequence shown here is derived from an EMBL/GenBank/DDBJ whole genome shotgun (WGS) entry which is preliminary data.</text>
</comment>
<accession>A0A0L0NB85</accession>
<proteinExistence type="predicted"/>
<name>A0A0L0NB85_TOLOC</name>
<reference evidence="2 3" key="1">
    <citation type="journal article" date="2015" name="BMC Genomics">
        <title>The genome of the truffle-parasite Tolypocladium ophioglossoides and the evolution of antifungal peptaibiotics.</title>
        <authorList>
            <person name="Quandt C.A."/>
            <person name="Bushley K.E."/>
            <person name="Spatafora J.W."/>
        </authorList>
    </citation>
    <scope>NUCLEOTIDE SEQUENCE [LARGE SCALE GENOMIC DNA]</scope>
    <source>
        <strain evidence="2 3">CBS 100239</strain>
    </source>
</reference>
<evidence type="ECO:0000313" key="2">
    <source>
        <dbReference type="EMBL" id="KND91427.1"/>
    </source>
</evidence>
<dbReference type="AlphaFoldDB" id="A0A0L0NB85"/>
<protein>
    <submittedName>
        <fullName evidence="2">Uncharacterized protein</fullName>
    </submittedName>
</protein>
<evidence type="ECO:0000256" key="1">
    <source>
        <dbReference type="SAM" id="MobiDB-lite"/>
    </source>
</evidence>
<keyword evidence="3" id="KW-1185">Reference proteome</keyword>
<sequence length="349" mass="39339">MVQGQWRLHQLNCWSPRPSLPALISASTPAPAAAFVSTSTCSIVPFLQLTPPWCPCHGRPVLPWPMYLDATQRQRHQHDAVAYLFWQRQRHQHDAKAYLIWRLYLLDISTVVSALLAPPSLLRARLDRHRDSKYCLCLHVAGLAANTCPARHPSPFSHLPPLPHSPVRVQRTGRREQTANKHKRLVLFGKLENLSRALGGLHSKQERRTALTQDLSCLASFNLPAILTPWTVASPSSKQTLDQSLEPDSHFQPKPNQPLQDFQFLQHNSVSKPTSGIQSRQTSSQDFKSSNATAANMCVWQSTEHFTLCGCIIQHSTYHPTCRCATVQPQGCQEWVGYCNRPQCPHPQK</sequence>
<dbReference type="EMBL" id="LFRF01000009">
    <property type="protein sequence ID" value="KND91427.1"/>
    <property type="molecule type" value="Genomic_DNA"/>
</dbReference>